<proteinExistence type="predicted"/>
<dbReference type="Gene3D" id="3.30.2310.20">
    <property type="entry name" value="RelE-like"/>
    <property type="match status" value="1"/>
</dbReference>
<dbReference type="EMBL" id="CP094532">
    <property type="protein sequence ID" value="UOE41076.1"/>
    <property type="molecule type" value="Genomic_DNA"/>
</dbReference>
<dbReference type="SUPFAM" id="SSF143011">
    <property type="entry name" value="RelE-like"/>
    <property type="match status" value="1"/>
</dbReference>
<organism evidence="1 2">
    <name type="scientific">Chryseobacterium suipulveris</name>
    <dbReference type="NCBI Taxonomy" id="2929800"/>
    <lineage>
        <taxon>Bacteria</taxon>
        <taxon>Pseudomonadati</taxon>
        <taxon>Bacteroidota</taxon>
        <taxon>Flavobacteriia</taxon>
        <taxon>Flavobacteriales</taxon>
        <taxon>Weeksellaceae</taxon>
        <taxon>Chryseobacterium group</taxon>
        <taxon>Chryseobacterium</taxon>
    </lineage>
</organism>
<keyword evidence="2" id="KW-1185">Reference proteome</keyword>
<gene>
    <name evidence="1" type="ORF">MTP09_00065</name>
</gene>
<reference evidence="1 2" key="1">
    <citation type="submission" date="2022-03" db="EMBL/GenBank/DDBJ databases">
        <title>Chryseobacterium sp. isolated from particulate matters in swine house.</title>
        <authorList>
            <person name="Won M."/>
            <person name="Kim S.-J."/>
            <person name="Kwon S.-W."/>
        </authorList>
    </citation>
    <scope>NUCLEOTIDE SEQUENCE [LARGE SCALE GENOMIC DNA]</scope>
    <source>
        <strain evidence="1 2">SC2-2</strain>
    </source>
</reference>
<evidence type="ECO:0000313" key="1">
    <source>
        <dbReference type="EMBL" id="UOE41076.1"/>
    </source>
</evidence>
<dbReference type="Proteomes" id="UP000831460">
    <property type="component" value="Chromosome"/>
</dbReference>
<accession>A0ABY4BPG8</accession>
<sequence length="48" mass="5668">MYSIVTTNRFDKEVNRCIKRGYDISLLKEAIQILQNPELFPRNTNPIN</sequence>
<name>A0ABY4BPG8_9FLAO</name>
<dbReference type="InterPro" id="IPR035093">
    <property type="entry name" value="RelE/ParE_toxin_dom_sf"/>
</dbReference>
<protein>
    <submittedName>
        <fullName evidence="1">Type II toxin-antitoxin system YafQ family toxin</fullName>
    </submittedName>
</protein>
<dbReference type="RefSeq" id="WP_243549438.1">
    <property type="nucleotide sequence ID" value="NZ_CP094532.1"/>
</dbReference>
<evidence type="ECO:0000313" key="2">
    <source>
        <dbReference type="Proteomes" id="UP000831460"/>
    </source>
</evidence>